<name>A0A2L1K6J7_ENTCL</name>
<accession>A0A2L1K6J7</accession>
<dbReference type="AlphaFoldDB" id="A0A2L1K6J7"/>
<sequence length="67" mass="7745">MILFRSSTKTHSEALRGVLSEFTPTRVQQNGVNPLRTAYSSFNVTSWKLTRSELRLHGMPAKFYDRQ</sequence>
<keyword evidence="1" id="KW-0614">Plasmid</keyword>
<protein>
    <submittedName>
        <fullName evidence="1">Uncharacterized protein</fullName>
    </submittedName>
</protein>
<proteinExistence type="predicted"/>
<dbReference type="EMBL" id="MF344556">
    <property type="protein sequence ID" value="AVE17688.1"/>
    <property type="molecule type" value="Genomic_DNA"/>
</dbReference>
<organism evidence="1">
    <name type="scientific">Enterobacter cloacae</name>
    <dbReference type="NCBI Taxonomy" id="550"/>
    <lineage>
        <taxon>Bacteria</taxon>
        <taxon>Pseudomonadati</taxon>
        <taxon>Pseudomonadota</taxon>
        <taxon>Gammaproteobacteria</taxon>
        <taxon>Enterobacterales</taxon>
        <taxon>Enterobacteriaceae</taxon>
        <taxon>Enterobacter</taxon>
        <taxon>Enterobacter cloacae complex</taxon>
    </lineage>
</organism>
<geneLocation type="plasmid" evidence="1">
    <name>p30860-NR</name>
</geneLocation>
<evidence type="ECO:0000313" key="1">
    <source>
        <dbReference type="EMBL" id="AVE17688.1"/>
    </source>
</evidence>
<reference evidence="1" key="1">
    <citation type="submission" date="2017-06" db="EMBL/GenBank/DDBJ databases">
        <title>Complete sequence of p13190-KPC.</title>
        <authorList>
            <person name="Fang H."/>
            <person name="Feng J."/>
            <person name="Zhang D."/>
            <person name="Zhan Z."/>
            <person name="Jiang X."/>
            <person name="Yin Z."/>
            <person name="Liang Q."/>
            <person name="Liang L."/>
            <person name="Zhao Y."/>
            <person name="Shi L."/>
        </authorList>
    </citation>
    <scope>NUCLEOTIDE SEQUENCE</scope>
    <source>
        <strain evidence="1">30860</strain>
        <plasmid evidence="1">p30860-NR</plasmid>
    </source>
</reference>